<feature type="domain" description="Type III secretion system flagellar brake protein YcgR PilZN" evidence="2">
    <location>
        <begin position="19"/>
        <end position="103"/>
    </location>
</feature>
<keyword evidence="3" id="KW-0969">Cilium</keyword>
<keyword evidence="3" id="KW-0282">Flagellum</keyword>
<organism evidence="3 4">
    <name type="scientific">Thermodesulfobium acidiphilum</name>
    <dbReference type="NCBI Taxonomy" id="1794699"/>
    <lineage>
        <taxon>Bacteria</taxon>
        <taxon>Pseudomonadati</taxon>
        <taxon>Thermodesulfobiota</taxon>
        <taxon>Thermodesulfobiia</taxon>
        <taxon>Thermodesulfobiales</taxon>
        <taxon>Thermodesulfobiaceae</taxon>
        <taxon>Thermodesulfobium</taxon>
    </lineage>
</organism>
<keyword evidence="3" id="KW-0966">Cell projection</keyword>
<dbReference type="AlphaFoldDB" id="A0A2R4VY36"/>
<dbReference type="GO" id="GO:0035438">
    <property type="term" value="F:cyclic-di-GMP binding"/>
    <property type="evidence" value="ECO:0007669"/>
    <property type="project" value="InterPro"/>
</dbReference>
<dbReference type="InterPro" id="IPR009926">
    <property type="entry name" value="T3SS_YcgR_PilZN"/>
</dbReference>
<accession>A0A2R4VY36</accession>
<dbReference type="InterPro" id="IPR009875">
    <property type="entry name" value="PilZ_domain"/>
</dbReference>
<dbReference type="Gene3D" id="2.40.10.220">
    <property type="entry name" value="predicted glycosyltransferase like domains"/>
    <property type="match status" value="1"/>
</dbReference>
<dbReference type="EMBL" id="CP020921">
    <property type="protein sequence ID" value="AWB09398.1"/>
    <property type="molecule type" value="Genomic_DNA"/>
</dbReference>
<dbReference type="OrthoDB" id="9783080at2"/>
<dbReference type="Proteomes" id="UP000244792">
    <property type="component" value="Chromosome"/>
</dbReference>
<reference evidence="3 4" key="1">
    <citation type="submission" date="2017-04" db="EMBL/GenBank/DDBJ databases">
        <title>Genomic insights into metabolism of Thermodesulfobium acidiphilum.</title>
        <authorList>
            <person name="Toshchakov S.V."/>
            <person name="Frolov E.N."/>
            <person name="Kublanov I.V."/>
            <person name="Samarov N.I."/>
            <person name="Novikov A."/>
            <person name="Lebedinsky A.V."/>
            <person name="Bonch-Osmolovskaya E.A."/>
            <person name="Chernyh N.A."/>
        </authorList>
    </citation>
    <scope>NUCLEOTIDE SEQUENCE [LARGE SCALE GENOMIC DNA]</scope>
    <source>
        <strain evidence="3 4">3127-1</strain>
    </source>
</reference>
<name>A0A2R4VY36_THEAF</name>
<evidence type="ECO:0000313" key="3">
    <source>
        <dbReference type="EMBL" id="AWB09398.1"/>
    </source>
</evidence>
<sequence>MPEEIIERISNLKEFYKSGTKIDIFLVLRSVDKEELDGPYSSLISYLDNDEVLWIETPMNKGFPLILAPQDLVLVNVKKGKLIYQFQSLILERRKEPNTNLFLFALKAAKEVKKIERRNFFRLPVILDITLKIKKNIQDKDFIIFKGKTKDLSGGGVRVAVKSSDYKEIMKLIKEDYIIFIEFEIDKRKKINQKIKFVNSYTDEESKIGFISFYFDNIYRGIQDSIIRFLFAKQREMKQKGIEFDE</sequence>
<keyword evidence="4" id="KW-1185">Reference proteome</keyword>
<dbReference type="Pfam" id="PF07238">
    <property type="entry name" value="PilZ"/>
    <property type="match status" value="1"/>
</dbReference>
<dbReference type="KEGG" id="taci:TDSAC_0008"/>
<evidence type="ECO:0000259" key="2">
    <source>
        <dbReference type="Pfam" id="PF12945"/>
    </source>
</evidence>
<proteinExistence type="predicted"/>
<evidence type="ECO:0000313" key="4">
    <source>
        <dbReference type="Proteomes" id="UP000244792"/>
    </source>
</evidence>
<dbReference type="RefSeq" id="WP_108307623.1">
    <property type="nucleotide sequence ID" value="NZ_CP020921.1"/>
</dbReference>
<feature type="domain" description="PilZ" evidence="1">
    <location>
        <begin position="116"/>
        <end position="231"/>
    </location>
</feature>
<protein>
    <submittedName>
        <fullName evidence="3">Flagellar protein YcgR</fullName>
    </submittedName>
</protein>
<evidence type="ECO:0000259" key="1">
    <source>
        <dbReference type="Pfam" id="PF07238"/>
    </source>
</evidence>
<dbReference type="Pfam" id="PF12945">
    <property type="entry name" value="PilZNR"/>
    <property type="match status" value="1"/>
</dbReference>
<gene>
    <name evidence="3" type="ORF">TDSAC_0008</name>
</gene>